<evidence type="ECO:0000313" key="3">
    <source>
        <dbReference type="Proteomes" id="UP001165065"/>
    </source>
</evidence>
<proteinExistence type="predicted"/>
<evidence type="ECO:0000313" key="2">
    <source>
        <dbReference type="EMBL" id="GMI35687.1"/>
    </source>
</evidence>
<evidence type="ECO:0000256" key="1">
    <source>
        <dbReference type="SAM" id="MobiDB-lite"/>
    </source>
</evidence>
<sequence length="240" mass="26754">MVRRFLSCTGPAPTYSRALITSPRSTSSPCLAGKCIEGEDFSFCGLLFNTETCEARYEYERFNGSKAVDDLTVEVAVQPRITMGIKSKTFVTPRCSKITLEGREGEGGIMGRGIGMKTMRGRRMRWGTMRWGTTRLGNLYCQATTTRTYFRERRKVEMKGWGAMRSSLTQGCRRRTSRRKRGGRRVMNSGEGKGGNGKDDGRGEGEGDGLGGRGEDEVADDRRWGRGEEAKQQCGSYLIF</sequence>
<protein>
    <submittedName>
        <fullName evidence="2">Uncharacterized protein</fullName>
    </submittedName>
</protein>
<dbReference type="EMBL" id="BRYA01000920">
    <property type="protein sequence ID" value="GMI35687.1"/>
    <property type="molecule type" value="Genomic_DNA"/>
</dbReference>
<feature type="compositionally biased region" description="Basic and acidic residues" evidence="1">
    <location>
        <begin position="196"/>
        <end position="205"/>
    </location>
</feature>
<keyword evidence="3" id="KW-1185">Reference proteome</keyword>
<gene>
    <name evidence="2" type="ORF">TrCOL_g10793</name>
</gene>
<dbReference type="AlphaFoldDB" id="A0A9W7G6R4"/>
<feature type="compositionally biased region" description="Basic residues" evidence="1">
    <location>
        <begin position="172"/>
        <end position="184"/>
    </location>
</feature>
<accession>A0A9W7G6R4</accession>
<feature type="region of interest" description="Disordered" evidence="1">
    <location>
        <begin position="161"/>
        <end position="240"/>
    </location>
</feature>
<organism evidence="2 3">
    <name type="scientific">Triparma columacea</name>
    <dbReference type="NCBI Taxonomy" id="722753"/>
    <lineage>
        <taxon>Eukaryota</taxon>
        <taxon>Sar</taxon>
        <taxon>Stramenopiles</taxon>
        <taxon>Ochrophyta</taxon>
        <taxon>Bolidophyceae</taxon>
        <taxon>Parmales</taxon>
        <taxon>Triparmaceae</taxon>
        <taxon>Triparma</taxon>
    </lineage>
</organism>
<feature type="compositionally biased region" description="Basic and acidic residues" evidence="1">
    <location>
        <begin position="213"/>
        <end position="231"/>
    </location>
</feature>
<name>A0A9W7G6R4_9STRA</name>
<comment type="caution">
    <text evidence="2">The sequence shown here is derived from an EMBL/GenBank/DDBJ whole genome shotgun (WGS) entry which is preliminary data.</text>
</comment>
<reference evidence="3" key="1">
    <citation type="journal article" date="2023" name="Commun. Biol.">
        <title>Genome analysis of Parmales, the sister group of diatoms, reveals the evolutionary specialization of diatoms from phago-mixotrophs to photoautotrophs.</title>
        <authorList>
            <person name="Ban H."/>
            <person name="Sato S."/>
            <person name="Yoshikawa S."/>
            <person name="Yamada K."/>
            <person name="Nakamura Y."/>
            <person name="Ichinomiya M."/>
            <person name="Sato N."/>
            <person name="Blanc-Mathieu R."/>
            <person name="Endo H."/>
            <person name="Kuwata A."/>
            <person name="Ogata H."/>
        </authorList>
    </citation>
    <scope>NUCLEOTIDE SEQUENCE [LARGE SCALE GENOMIC DNA]</scope>
</reference>
<dbReference type="Proteomes" id="UP001165065">
    <property type="component" value="Unassembled WGS sequence"/>
</dbReference>